<dbReference type="InterPro" id="IPR024752">
    <property type="entry name" value="Myb/SANT-like_dom"/>
</dbReference>
<comment type="caution">
    <text evidence="3">The sequence shown here is derived from an EMBL/GenBank/DDBJ whole genome shotgun (WGS) entry which is preliminary data.</text>
</comment>
<evidence type="ECO:0000259" key="2">
    <source>
        <dbReference type="Pfam" id="PF12776"/>
    </source>
</evidence>
<dbReference type="OrthoDB" id="1730132at2759"/>
<evidence type="ECO:0000256" key="1">
    <source>
        <dbReference type="SAM" id="MobiDB-lite"/>
    </source>
</evidence>
<name>A0A834Y6R9_TETSI</name>
<dbReference type="PANTHER" id="PTHR31704">
    <property type="entry name" value="MYB/SANT-LIKE DNA-BINDING DOMAIN PROTEIN-RELATED"/>
    <property type="match status" value="1"/>
</dbReference>
<dbReference type="EMBL" id="JABCRI010000828">
    <property type="protein sequence ID" value="KAF8369353.1"/>
    <property type="molecule type" value="Genomic_DNA"/>
</dbReference>
<feature type="compositionally biased region" description="Basic and acidic residues" evidence="1">
    <location>
        <begin position="220"/>
        <end position="229"/>
    </location>
</feature>
<gene>
    <name evidence="3" type="ORF">HHK36_032637</name>
</gene>
<evidence type="ECO:0000313" key="3">
    <source>
        <dbReference type="EMBL" id="KAF8369353.1"/>
    </source>
</evidence>
<dbReference type="PANTHER" id="PTHR31704:SF37">
    <property type="entry name" value="HEAT SHOCK PROTEIN"/>
    <property type="match status" value="1"/>
</dbReference>
<protein>
    <recommendedName>
        <fullName evidence="2">Myb/SANT-like domain-containing protein</fullName>
    </recommendedName>
</protein>
<organism evidence="3 4">
    <name type="scientific">Tetracentron sinense</name>
    <name type="common">Spur-leaf</name>
    <dbReference type="NCBI Taxonomy" id="13715"/>
    <lineage>
        <taxon>Eukaryota</taxon>
        <taxon>Viridiplantae</taxon>
        <taxon>Streptophyta</taxon>
        <taxon>Embryophyta</taxon>
        <taxon>Tracheophyta</taxon>
        <taxon>Spermatophyta</taxon>
        <taxon>Magnoliopsida</taxon>
        <taxon>Trochodendrales</taxon>
        <taxon>Trochodendraceae</taxon>
        <taxon>Tetracentron</taxon>
    </lineage>
</organism>
<proteinExistence type="predicted"/>
<sequence length="337" mass="38169">MRKGCIKGDEKLRTVSSTSWRFRSAVNSSQPNGKFIVKHGKVHKTKKGMSSNESGRANWSNEVKKTYIDLCIEQVHLGNRPGSTLKPAAWKKVVKEFNLKTGLNYDQRQLKNRWDAMRKKYAAWVKLSSLTGIGYNATTHRITMDDERWEEHLKVNPDARVFRTNSLQFPEDMVTLFGGRAATGSAAWAPSSMSLPDDTSQQSLESHTPSLGEYNTSVDTQHDGGDDIGLEERMNDLRRKRPCLSRNRKETRGDALRSDIQRVITNLEEARKSTAPSIAECFESLNAMVEIEDGSKLYIAALNCFRVKENREIWMLLEKKNVARIEWLKANLGSASS</sequence>
<accession>A0A834Y6R9</accession>
<feature type="compositionally biased region" description="Polar residues" evidence="1">
    <location>
        <begin position="191"/>
        <end position="219"/>
    </location>
</feature>
<reference evidence="3 4" key="1">
    <citation type="submission" date="2020-04" db="EMBL/GenBank/DDBJ databases">
        <title>Plant Genome Project.</title>
        <authorList>
            <person name="Zhang R.-G."/>
        </authorList>
    </citation>
    <scope>NUCLEOTIDE SEQUENCE [LARGE SCALE GENOMIC DNA]</scope>
    <source>
        <strain evidence="3">YNK0</strain>
        <tissue evidence="3">Leaf</tissue>
    </source>
</reference>
<dbReference type="OMA" id="EECMIGH"/>
<dbReference type="Proteomes" id="UP000655225">
    <property type="component" value="Unassembled WGS sequence"/>
</dbReference>
<evidence type="ECO:0000313" key="4">
    <source>
        <dbReference type="Proteomes" id="UP000655225"/>
    </source>
</evidence>
<dbReference type="AlphaFoldDB" id="A0A834Y6R9"/>
<feature type="region of interest" description="Disordered" evidence="1">
    <location>
        <begin position="187"/>
        <end position="229"/>
    </location>
</feature>
<dbReference type="Pfam" id="PF12776">
    <property type="entry name" value="Myb_DNA-bind_3"/>
    <property type="match status" value="1"/>
</dbReference>
<feature type="domain" description="Myb/SANT-like" evidence="2">
    <location>
        <begin position="58"/>
        <end position="152"/>
    </location>
</feature>
<keyword evidence="4" id="KW-1185">Reference proteome</keyword>